<reference evidence="3" key="2">
    <citation type="submission" date="2016-03" db="EMBL/GenBank/DDBJ databases">
        <authorList>
            <person name="Loux V."/>
        </authorList>
    </citation>
    <scope>NUCLEOTIDE SEQUENCE</scope>
    <source>
        <strain evidence="3">C1</strain>
    </source>
</reference>
<evidence type="ECO:0000313" key="2">
    <source>
        <dbReference type="EMBL" id="CEG20923.1"/>
    </source>
</evidence>
<organism evidence="2 4">
    <name type="scientific">Anaplasma phagocytophilum</name>
    <name type="common">Ehrlichia phagocytophila</name>
    <dbReference type="NCBI Taxonomy" id="948"/>
    <lineage>
        <taxon>Bacteria</taxon>
        <taxon>Pseudomonadati</taxon>
        <taxon>Pseudomonadota</taxon>
        <taxon>Alphaproteobacteria</taxon>
        <taxon>Rickettsiales</taxon>
        <taxon>Anaplasmataceae</taxon>
        <taxon>Anaplasma</taxon>
        <taxon>phagocytophilum group</taxon>
    </lineage>
</organism>
<evidence type="ECO:0000256" key="1">
    <source>
        <dbReference type="SAM" id="Phobius"/>
    </source>
</evidence>
<dbReference type="AlphaFoldDB" id="A0A098EF58"/>
<reference evidence="5" key="3">
    <citation type="submission" date="2016-03" db="EMBL/GenBank/DDBJ databases">
        <authorList>
            <person name="Loux Valentin"/>
        </authorList>
    </citation>
    <scope>NUCLEOTIDE SEQUENCE [LARGE SCALE GENOMIC DNA]</scope>
    <source>
        <strain evidence="5">C1</strain>
    </source>
</reference>
<protein>
    <submittedName>
        <fullName evidence="2">Conserved domain protein</fullName>
    </submittedName>
</protein>
<gene>
    <name evidence="3" type="ORF">ANAPC1_00351</name>
    <name evidence="2" type="ORF">ANAPHAGO_00265</name>
</gene>
<sequence>MYPVYLAYALGFSILALFGVYVVRSFLKSKRVLREVVNNAKKT</sequence>
<dbReference type="Proteomes" id="UP000078419">
    <property type="component" value="Unassembled WGS sequence"/>
</dbReference>
<proteinExistence type="predicted"/>
<evidence type="ECO:0000313" key="5">
    <source>
        <dbReference type="Proteomes" id="UP000078419"/>
    </source>
</evidence>
<dbReference type="Proteomes" id="UP000055047">
    <property type="component" value="Unassembled WGS sequence"/>
</dbReference>
<dbReference type="EMBL" id="FLLR01000009">
    <property type="protein sequence ID" value="SBO14009.1"/>
    <property type="molecule type" value="Genomic_DNA"/>
</dbReference>
<feature type="transmembrane region" description="Helical" evidence="1">
    <location>
        <begin position="6"/>
        <end position="27"/>
    </location>
</feature>
<keyword evidence="1" id="KW-0472">Membrane</keyword>
<keyword evidence="1" id="KW-1133">Transmembrane helix</keyword>
<reference evidence="2 4" key="1">
    <citation type="submission" date="2014-09" db="EMBL/GenBank/DDBJ databases">
        <authorList>
            <person name="Loux Valentin"/>
            <person name="Dugat Thibaut"/>
        </authorList>
    </citation>
    <scope>NUCLEOTIDE SEQUENCE [LARGE SCALE GENOMIC DNA]</scope>
    <source>
        <strain evidence="2 4">BOV-10_179</strain>
    </source>
</reference>
<dbReference type="PATRIC" id="fig|948.7.peg.1464"/>
<name>A0A098EF58_ANAPH</name>
<evidence type="ECO:0000313" key="4">
    <source>
        <dbReference type="Proteomes" id="UP000055047"/>
    </source>
</evidence>
<dbReference type="EMBL" id="CCXQ01000125">
    <property type="protein sequence ID" value="CEG20923.1"/>
    <property type="molecule type" value="Genomic_DNA"/>
</dbReference>
<accession>A0A098EF58</accession>
<keyword evidence="1" id="KW-0812">Transmembrane</keyword>
<evidence type="ECO:0000313" key="3">
    <source>
        <dbReference type="EMBL" id="SBO14009.1"/>
    </source>
</evidence>